<feature type="domain" description="GST C-terminal" evidence="2">
    <location>
        <begin position="82"/>
        <end position="216"/>
    </location>
</feature>
<sequence>MILYGSSFSPFVRKVIAFAAERGVALENKAILLGDPDPAFRAASPLAKMPALVDGDFSIADSTAIVTYLDGVAPGAKLIPETPRERATVYWWDEFADTELFGVGRRMFFNRVVAPLFQRNPAIADAADADAAERDDLPRILAYLEDVVPEPGGWLVGSSLSLADIAVASPFVNFDHCASSPWADAYPRVAAWVRPILARPSFAGVVDSETRLLAKVRGRGAA</sequence>
<proteinExistence type="predicted"/>
<keyword evidence="4" id="KW-1185">Reference proteome</keyword>
<dbReference type="InterPro" id="IPR010987">
    <property type="entry name" value="Glutathione-S-Trfase_C-like"/>
</dbReference>
<dbReference type="CDD" id="cd00299">
    <property type="entry name" value="GST_C_family"/>
    <property type="match status" value="1"/>
</dbReference>
<dbReference type="InterPro" id="IPR036249">
    <property type="entry name" value="Thioredoxin-like_sf"/>
</dbReference>
<accession>A0A1I6LCA8</accession>
<dbReference type="PANTHER" id="PTHR44051">
    <property type="entry name" value="GLUTATHIONE S-TRANSFERASE-RELATED"/>
    <property type="match status" value="1"/>
</dbReference>
<dbReference type="OrthoDB" id="9782992at2"/>
<keyword evidence="3" id="KW-0808">Transferase</keyword>
<name>A0A1I6LCA8_9SPHN</name>
<dbReference type="InterPro" id="IPR004045">
    <property type="entry name" value="Glutathione_S-Trfase_N"/>
</dbReference>
<dbReference type="InterPro" id="IPR036282">
    <property type="entry name" value="Glutathione-S-Trfase_C_sf"/>
</dbReference>
<organism evidence="3 4">
    <name type="scientific">Sphingomonas jatrophae</name>
    <dbReference type="NCBI Taxonomy" id="1166337"/>
    <lineage>
        <taxon>Bacteria</taxon>
        <taxon>Pseudomonadati</taxon>
        <taxon>Pseudomonadota</taxon>
        <taxon>Alphaproteobacteria</taxon>
        <taxon>Sphingomonadales</taxon>
        <taxon>Sphingomonadaceae</taxon>
        <taxon>Sphingomonas</taxon>
    </lineage>
</organism>
<dbReference type="SUPFAM" id="SSF52833">
    <property type="entry name" value="Thioredoxin-like"/>
    <property type="match status" value="1"/>
</dbReference>
<dbReference type="SFLD" id="SFLDS00019">
    <property type="entry name" value="Glutathione_Transferase_(cytos"/>
    <property type="match status" value="1"/>
</dbReference>
<evidence type="ECO:0000313" key="3">
    <source>
        <dbReference type="EMBL" id="SFS00908.1"/>
    </source>
</evidence>
<evidence type="ECO:0000313" key="4">
    <source>
        <dbReference type="Proteomes" id="UP000198824"/>
    </source>
</evidence>
<dbReference type="Proteomes" id="UP000198824">
    <property type="component" value="Unassembled WGS sequence"/>
</dbReference>
<dbReference type="PROSITE" id="PS50404">
    <property type="entry name" value="GST_NTER"/>
    <property type="match status" value="1"/>
</dbReference>
<evidence type="ECO:0000259" key="1">
    <source>
        <dbReference type="PROSITE" id="PS50404"/>
    </source>
</evidence>
<dbReference type="InterPro" id="IPR004046">
    <property type="entry name" value="GST_C"/>
</dbReference>
<dbReference type="PANTHER" id="PTHR44051:SF8">
    <property type="entry name" value="GLUTATHIONE S-TRANSFERASE GSTA"/>
    <property type="match status" value="1"/>
</dbReference>
<reference evidence="3 4" key="1">
    <citation type="submission" date="2016-10" db="EMBL/GenBank/DDBJ databases">
        <authorList>
            <person name="de Groot N.N."/>
        </authorList>
    </citation>
    <scope>NUCLEOTIDE SEQUENCE [LARGE SCALE GENOMIC DNA]</scope>
    <source>
        <strain evidence="3 4">S5-249</strain>
    </source>
</reference>
<dbReference type="PROSITE" id="PS50405">
    <property type="entry name" value="GST_CTER"/>
    <property type="match status" value="1"/>
</dbReference>
<dbReference type="Gene3D" id="1.20.1050.10">
    <property type="match status" value="1"/>
</dbReference>
<dbReference type="EMBL" id="FOZG01000002">
    <property type="protein sequence ID" value="SFS00908.1"/>
    <property type="molecule type" value="Genomic_DNA"/>
</dbReference>
<dbReference type="Pfam" id="PF13417">
    <property type="entry name" value="GST_N_3"/>
    <property type="match status" value="1"/>
</dbReference>
<dbReference type="Pfam" id="PF14497">
    <property type="entry name" value="GST_C_3"/>
    <property type="match status" value="1"/>
</dbReference>
<dbReference type="Gene3D" id="3.40.30.10">
    <property type="entry name" value="Glutaredoxin"/>
    <property type="match status" value="1"/>
</dbReference>
<protein>
    <submittedName>
        <fullName evidence="3">Glutathione S-transferase</fullName>
    </submittedName>
</protein>
<dbReference type="SFLD" id="SFLDG00358">
    <property type="entry name" value="Main_(cytGST)"/>
    <property type="match status" value="1"/>
</dbReference>
<evidence type="ECO:0000259" key="2">
    <source>
        <dbReference type="PROSITE" id="PS50405"/>
    </source>
</evidence>
<dbReference type="GO" id="GO:0016740">
    <property type="term" value="F:transferase activity"/>
    <property type="evidence" value="ECO:0007669"/>
    <property type="project" value="UniProtKB-KW"/>
</dbReference>
<dbReference type="CDD" id="cd00570">
    <property type="entry name" value="GST_N_family"/>
    <property type="match status" value="1"/>
</dbReference>
<dbReference type="STRING" id="1166337.SAMN05192580_2550"/>
<gene>
    <name evidence="3" type="ORF">SAMN05192580_2550</name>
</gene>
<dbReference type="AlphaFoldDB" id="A0A1I6LCA8"/>
<dbReference type="SUPFAM" id="SSF47616">
    <property type="entry name" value="GST C-terminal domain-like"/>
    <property type="match status" value="1"/>
</dbReference>
<dbReference type="InterPro" id="IPR040079">
    <property type="entry name" value="Glutathione_S-Trfase"/>
</dbReference>
<dbReference type="RefSeq" id="WP_093315080.1">
    <property type="nucleotide sequence ID" value="NZ_FOZG01000002.1"/>
</dbReference>
<feature type="domain" description="GST N-terminal" evidence="1">
    <location>
        <begin position="1"/>
        <end position="77"/>
    </location>
</feature>